<comment type="similarity">
    <text evidence="1">Belongs to the virb1 family.</text>
</comment>
<dbReference type="Pfam" id="PF01464">
    <property type="entry name" value="SLT"/>
    <property type="match status" value="1"/>
</dbReference>
<organism evidence="4 5">
    <name type="scientific">Roseovarius aquimarinus</name>
    <dbReference type="NCBI Taxonomy" id="1229156"/>
    <lineage>
        <taxon>Bacteria</taxon>
        <taxon>Pseudomonadati</taxon>
        <taxon>Pseudomonadota</taxon>
        <taxon>Alphaproteobacteria</taxon>
        <taxon>Rhodobacterales</taxon>
        <taxon>Roseobacteraceae</taxon>
        <taxon>Roseovarius</taxon>
    </lineage>
</organism>
<feature type="compositionally biased region" description="Low complexity" evidence="2">
    <location>
        <begin position="7"/>
        <end position="28"/>
    </location>
</feature>
<dbReference type="RefSeq" id="WP_377169800.1">
    <property type="nucleotide sequence ID" value="NZ_JBHTJC010000001.1"/>
</dbReference>
<dbReference type="SUPFAM" id="SSF53955">
    <property type="entry name" value="Lysozyme-like"/>
    <property type="match status" value="1"/>
</dbReference>
<comment type="caution">
    <text evidence="4">The sequence shown here is derived from an EMBL/GenBank/DDBJ whole genome shotgun (WGS) entry which is preliminary data.</text>
</comment>
<evidence type="ECO:0000313" key="4">
    <source>
        <dbReference type="EMBL" id="MFH0252348.1"/>
    </source>
</evidence>
<dbReference type="InterPro" id="IPR023346">
    <property type="entry name" value="Lysozyme-like_dom_sf"/>
</dbReference>
<feature type="region of interest" description="Disordered" evidence="2">
    <location>
        <begin position="1"/>
        <end position="28"/>
    </location>
</feature>
<dbReference type="Proteomes" id="UP001607157">
    <property type="component" value="Unassembled WGS sequence"/>
</dbReference>
<dbReference type="InterPro" id="IPR008258">
    <property type="entry name" value="Transglycosylase_SLT_dom_1"/>
</dbReference>
<evidence type="ECO:0000256" key="1">
    <source>
        <dbReference type="ARBA" id="ARBA00009387"/>
    </source>
</evidence>
<protein>
    <submittedName>
        <fullName evidence="4">Transglycosylase SLT domain-containing protein</fullName>
    </submittedName>
</protein>
<gene>
    <name evidence="4" type="ORF">ACGRVM_00455</name>
</gene>
<evidence type="ECO:0000256" key="2">
    <source>
        <dbReference type="SAM" id="MobiDB-lite"/>
    </source>
</evidence>
<accession>A0ABW7I2V7</accession>
<name>A0ABW7I2V7_9RHOB</name>
<dbReference type="Gene3D" id="1.10.530.10">
    <property type="match status" value="1"/>
</dbReference>
<feature type="domain" description="Transglycosylase SLT" evidence="3">
    <location>
        <begin position="82"/>
        <end position="157"/>
    </location>
</feature>
<proteinExistence type="inferred from homology"/>
<keyword evidence="5" id="KW-1185">Reference proteome</keyword>
<sequence length="219" mass="23333">MSCIALGEGPAHATAGEGAAAATRPQARSMEIPKARWDHRPGGAAWTRSALTALAQHGKPLVDTVPRDIAAWCPGYAAGDEGQRRAFWVGFLSALAKHESTYRAKAVGGGGQWYGLLQILPGTARGYGCRATSGGELTDGGDNLSCAIRIMARTVPRDNAIAVKDSRWRGVAADWGPMRSDAKRRDMASWVRGQEYCALRRSPRPVPRPETLGAGGRAR</sequence>
<evidence type="ECO:0000259" key="3">
    <source>
        <dbReference type="Pfam" id="PF01464"/>
    </source>
</evidence>
<dbReference type="EMBL" id="JBIHMM010000001">
    <property type="protein sequence ID" value="MFH0252348.1"/>
    <property type="molecule type" value="Genomic_DNA"/>
</dbReference>
<evidence type="ECO:0000313" key="5">
    <source>
        <dbReference type="Proteomes" id="UP001607157"/>
    </source>
</evidence>
<reference evidence="4 5" key="1">
    <citation type="submission" date="2024-10" db="EMBL/GenBank/DDBJ databases">
        <authorList>
            <person name="Yang X.-N."/>
        </authorList>
    </citation>
    <scope>NUCLEOTIDE SEQUENCE [LARGE SCALE GENOMIC DNA]</scope>
    <source>
        <strain evidence="4 5">CAU 1059</strain>
    </source>
</reference>